<evidence type="ECO:0000313" key="2">
    <source>
        <dbReference type="EMBL" id="KUM98763.1"/>
    </source>
</evidence>
<reference evidence="2 3" key="1">
    <citation type="submission" date="2015-10" db="EMBL/GenBank/DDBJ databases">
        <title>Draft genome sequence of Streptomyces cellostaticus DSM 40189, type strain for the species Streptomyces cellostaticus.</title>
        <authorList>
            <person name="Ruckert C."/>
            <person name="Winkler A."/>
            <person name="Kalinowski J."/>
            <person name="Kampfer P."/>
            <person name="Glaeser S."/>
        </authorList>
    </citation>
    <scope>NUCLEOTIDE SEQUENCE [LARGE SCALE GENOMIC DNA]</scope>
    <source>
        <strain evidence="2 3">DSM 40189</strain>
    </source>
</reference>
<dbReference type="STRING" id="67285.AQI88_00445"/>
<sequence length="172" mass="19289">MGTAGPHYDARNRQFASPDPKQPFVFRTVPQRFAPYVAMQVTGADPRLFGPHDVVSGDEQRSFRVPLHKPFPGRECLHRLDPTLSLASHLVNEKLKRMHLFQREQGYPTEWTGTDLDAFPFSLRGDSIASLLPAQQANSSGVPIPQPRVYRPGAQSRDPHDIQKVLVQIPST</sequence>
<accession>A0A124HDV6</accession>
<feature type="region of interest" description="Disordered" evidence="1">
    <location>
        <begin position="1"/>
        <end position="21"/>
    </location>
</feature>
<gene>
    <name evidence="2" type="ORF">AQI88_00445</name>
</gene>
<protein>
    <submittedName>
        <fullName evidence="2">Uncharacterized protein</fullName>
    </submittedName>
</protein>
<dbReference type="AlphaFoldDB" id="A0A124HDV6"/>
<evidence type="ECO:0000313" key="3">
    <source>
        <dbReference type="Proteomes" id="UP000054241"/>
    </source>
</evidence>
<evidence type="ECO:0000256" key="1">
    <source>
        <dbReference type="SAM" id="MobiDB-lite"/>
    </source>
</evidence>
<organism evidence="2 3">
    <name type="scientific">Streptomyces cellostaticus</name>
    <dbReference type="NCBI Taxonomy" id="67285"/>
    <lineage>
        <taxon>Bacteria</taxon>
        <taxon>Bacillati</taxon>
        <taxon>Actinomycetota</taxon>
        <taxon>Actinomycetes</taxon>
        <taxon>Kitasatosporales</taxon>
        <taxon>Streptomycetaceae</taxon>
        <taxon>Streptomyces</taxon>
    </lineage>
</organism>
<keyword evidence="3" id="KW-1185">Reference proteome</keyword>
<proteinExistence type="predicted"/>
<name>A0A124HDV6_9ACTN</name>
<dbReference type="EMBL" id="LMWL01000002">
    <property type="protein sequence ID" value="KUM98763.1"/>
    <property type="molecule type" value="Genomic_DNA"/>
</dbReference>
<dbReference type="Proteomes" id="UP000054241">
    <property type="component" value="Unassembled WGS sequence"/>
</dbReference>
<comment type="caution">
    <text evidence="2">The sequence shown here is derived from an EMBL/GenBank/DDBJ whole genome shotgun (WGS) entry which is preliminary data.</text>
</comment>